<comment type="subunit">
    <text evidence="3">Part of the 50S ribosomal subunit. Binds 23S rRNA.</text>
</comment>
<proteinExistence type="inferred from homology"/>
<evidence type="ECO:0000313" key="6">
    <source>
        <dbReference type="Proteomes" id="UP000526302"/>
    </source>
</evidence>
<evidence type="ECO:0000256" key="1">
    <source>
        <dbReference type="ARBA" id="ARBA00022980"/>
    </source>
</evidence>
<dbReference type="EMBL" id="JAAZKV010000021">
    <property type="protein sequence ID" value="NMA44745.1"/>
    <property type="molecule type" value="Genomic_DNA"/>
</dbReference>
<dbReference type="GO" id="GO:1990904">
    <property type="term" value="C:ribonucleoprotein complex"/>
    <property type="evidence" value="ECO:0007669"/>
    <property type="project" value="UniProtKB-KW"/>
</dbReference>
<dbReference type="Pfam" id="PF01775">
    <property type="entry name" value="Ribosomal_L18A"/>
    <property type="match status" value="1"/>
</dbReference>
<evidence type="ECO:0000259" key="4">
    <source>
        <dbReference type="Pfam" id="PF01775"/>
    </source>
</evidence>
<keyword evidence="3" id="KW-0694">RNA-binding</keyword>
<reference evidence="5 6" key="1">
    <citation type="journal article" date="2020" name="Biotechnol. Biofuels">
        <title>New insights from the biogas microbiome by comprehensive genome-resolved metagenomics of nearly 1600 species originating from multiple anaerobic digesters.</title>
        <authorList>
            <person name="Campanaro S."/>
            <person name="Treu L."/>
            <person name="Rodriguez-R L.M."/>
            <person name="Kovalovszki A."/>
            <person name="Ziels R.M."/>
            <person name="Maus I."/>
            <person name="Zhu X."/>
            <person name="Kougias P.G."/>
            <person name="Basile A."/>
            <person name="Luo G."/>
            <person name="Schluter A."/>
            <person name="Konstantinidis K.T."/>
            <person name="Angelidaki I."/>
        </authorList>
    </citation>
    <scope>NUCLEOTIDE SEQUENCE [LARGE SCALE GENOMIC DNA]</scope>
    <source>
        <strain evidence="5">AS22ysBPME_79</strain>
    </source>
</reference>
<keyword evidence="1 3" id="KW-0689">Ribosomal protein</keyword>
<feature type="domain" description="Large ribosomal subunit protein eL20" evidence="4">
    <location>
        <begin position="1"/>
        <end position="56"/>
    </location>
</feature>
<organism evidence="5 6">
    <name type="scientific">Candidatus Iainarchaeum sp</name>
    <dbReference type="NCBI Taxonomy" id="3101447"/>
    <lineage>
        <taxon>Archaea</taxon>
        <taxon>Candidatus Iainarchaeota</taxon>
        <taxon>Candidatus Iainarchaeia</taxon>
        <taxon>Candidatus Iainarchaeales</taxon>
        <taxon>Candidatus Iainarchaeaceae</taxon>
        <taxon>Candidatus Iainarchaeum</taxon>
    </lineage>
</organism>
<comment type="caution">
    <text evidence="5">The sequence shown here is derived from an EMBL/GenBank/DDBJ whole genome shotgun (WGS) entry which is preliminary data.</text>
</comment>
<dbReference type="GO" id="GO:0070180">
    <property type="term" value="F:large ribosomal subunit rRNA binding"/>
    <property type="evidence" value="ECO:0007669"/>
    <property type="project" value="UniProtKB-UniRule"/>
</dbReference>
<dbReference type="Proteomes" id="UP000526302">
    <property type="component" value="Unassembled WGS sequence"/>
</dbReference>
<dbReference type="GO" id="GO:0003735">
    <property type="term" value="F:structural constituent of ribosome"/>
    <property type="evidence" value="ECO:0007669"/>
    <property type="project" value="InterPro"/>
</dbReference>
<dbReference type="GO" id="GO:0005840">
    <property type="term" value="C:ribosome"/>
    <property type="evidence" value="ECO:0007669"/>
    <property type="project" value="UniProtKB-KW"/>
</dbReference>
<evidence type="ECO:0000313" key="5">
    <source>
        <dbReference type="EMBL" id="NMA44745.1"/>
    </source>
</evidence>
<dbReference type="GO" id="GO:0006412">
    <property type="term" value="P:translation"/>
    <property type="evidence" value="ECO:0007669"/>
    <property type="project" value="UniProtKB-UniRule"/>
</dbReference>
<keyword evidence="3" id="KW-0699">rRNA-binding</keyword>
<dbReference type="AlphaFoldDB" id="A0A7K4BZX7"/>
<dbReference type="SUPFAM" id="SSF160374">
    <property type="entry name" value="RplX-like"/>
    <property type="match status" value="1"/>
</dbReference>
<sequence length="59" mass="6830">MTMYEVKGTYTKRGVKQKYTKTIKAPSEKLAKEKTYALIGGKQKILRIHMTIDEIKVIK</sequence>
<keyword evidence="2 3" id="KW-0687">Ribonucleoprotein</keyword>
<protein>
    <recommendedName>
        <fullName evidence="3">Large ribosomal subunit protein eL20</fullName>
    </recommendedName>
</protein>
<name>A0A7K4BZX7_9ARCH</name>
<comment type="similarity">
    <text evidence="3">Belongs to the eukaryotic ribosomal protein eL20 family.</text>
</comment>
<dbReference type="InterPro" id="IPR023573">
    <property type="entry name" value="Ribosomal_eL20_dom"/>
</dbReference>
<gene>
    <name evidence="3" type="primary">rpl18a</name>
    <name evidence="3" type="synonym">rpl20e</name>
    <name evidence="3" type="synonym">rplX</name>
    <name evidence="5" type="ORF">GX950_02975</name>
</gene>
<dbReference type="Gene3D" id="3.10.20.10">
    <property type="match status" value="1"/>
</dbReference>
<accession>A0A7K4BZX7</accession>
<dbReference type="NCBIfam" id="NF001981">
    <property type="entry name" value="PRK00773.1-1"/>
    <property type="match status" value="1"/>
</dbReference>
<dbReference type="InterPro" id="IPR028877">
    <property type="entry name" value="Ribosomal_eL20"/>
</dbReference>
<dbReference type="HAMAP" id="MF_00273">
    <property type="entry name" value="Ribosomal_eL20"/>
    <property type="match status" value="1"/>
</dbReference>
<evidence type="ECO:0000256" key="2">
    <source>
        <dbReference type="ARBA" id="ARBA00023274"/>
    </source>
</evidence>
<evidence type="ECO:0000256" key="3">
    <source>
        <dbReference type="HAMAP-Rule" id="MF_00273"/>
    </source>
</evidence>